<evidence type="ECO:0000313" key="6">
    <source>
        <dbReference type="Proteomes" id="UP000827721"/>
    </source>
</evidence>
<feature type="region of interest" description="Disordered" evidence="3">
    <location>
        <begin position="1"/>
        <end position="20"/>
    </location>
</feature>
<dbReference type="InterPro" id="IPR000639">
    <property type="entry name" value="Epox_hydrolase-like"/>
</dbReference>
<evidence type="ECO:0000256" key="3">
    <source>
        <dbReference type="SAM" id="MobiDB-lite"/>
    </source>
</evidence>
<dbReference type="SUPFAM" id="SSF53474">
    <property type="entry name" value="alpha/beta-Hydrolases"/>
    <property type="match status" value="1"/>
</dbReference>
<dbReference type="Gene3D" id="3.40.50.1820">
    <property type="entry name" value="alpha/beta hydrolase"/>
    <property type="match status" value="1"/>
</dbReference>
<proteinExistence type="inferred from homology"/>
<comment type="caution">
    <text evidence="5">The sequence shown here is derived from an EMBL/GenBank/DDBJ whole genome shotgun (WGS) entry which is preliminary data.</text>
</comment>
<keyword evidence="6" id="KW-1185">Reference proteome</keyword>
<keyword evidence="1" id="KW-0378">Hydrolase</keyword>
<reference evidence="5 6" key="1">
    <citation type="submission" date="2021-02" db="EMBL/GenBank/DDBJ databases">
        <title>Plant Genome Project.</title>
        <authorList>
            <person name="Zhang R.-G."/>
        </authorList>
    </citation>
    <scope>NUCLEOTIDE SEQUENCE [LARGE SCALE GENOMIC DNA]</scope>
    <source>
        <tissue evidence="5">Leaves</tissue>
    </source>
</reference>
<dbReference type="InterPro" id="IPR029058">
    <property type="entry name" value="AB_hydrolase_fold"/>
</dbReference>
<name>A0ABQ8IJM8_9ROSI</name>
<dbReference type="Proteomes" id="UP000827721">
    <property type="component" value="Unassembled WGS sequence"/>
</dbReference>
<gene>
    <name evidence="5" type="ORF">JRO89_XS01G0173700</name>
</gene>
<dbReference type="InterPro" id="IPR000073">
    <property type="entry name" value="AB_hydrolase_1"/>
</dbReference>
<accession>A0ABQ8IJM8</accession>
<comment type="similarity">
    <text evidence="2">Belongs to the AB hydrolase superfamily. Epoxide hydrolase family.</text>
</comment>
<evidence type="ECO:0000256" key="1">
    <source>
        <dbReference type="ARBA" id="ARBA00022801"/>
    </source>
</evidence>
<sequence length="328" mass="36799">MEEQWGVIGMSSDNKHHGKRNHGCDFRGNGKQKGKAKGPNVVVFLHGFPEIWYSWRYQMIAVAEAGYRAIAIDCRGYGLSDHSPEPEKTSFNDFADDVVALLDSLSISKAFLVGKDAGVIPAYMIAAVHPEKVTGIITMGVPFMIPGEFSLKIMNKLPKGFYILRWQEPGRAEADFGRFDVKTVIRKIYILFSGSELQIAGDDQEIMDLADPSTPLPPWFSEEDLSVYASLYENSGFQTALQVPYRSFGIDCGITDPKITTPALFIMGEKDYVLKFPGMEDFIRSGEVKNFMTNLEIKFMPEGNHFVQEQLPEEVNQLIINFLNKIST</sequence>
<dbReference type="PANTHER" id="PTHR43329">
    <property type="entry name" value="EPOXIDE HYDROLASE"/>
    <property type="match status" value="1"/>
</dbReference>
<organism evidence="5 6">
    <name type="scientific">Xanthoceras sorbifolium</name>
    <dbReference type="NCBI Taxonomy" id="99658"/>
    <lineage>
        <taxon>Eukaryota</taxon>
        <taxon>Viridiplantae</taxon>
        <taxon>Streptophyta</taxon>
        <taxon>Embryophyta</taxon>
        <taxon>Tracheophyta</taxon>
        <taxon>Spermatophyta</taxon>
        <taxon>Magnoliopsida</taxon>
        <taxon>eudicotyledons</taxon>
        <taxon>Gunneridae</taxon>
        <taxon>Pentapetalae</taxon>
        <taxon>rosids</taxon>
        <taxon>malvids</taxon>
        <taxon>Sapindales</taxon>
        <taxon>Sapindaceae</taxon>
        <taxon>Xanthoceroideae</taxon>
        <taxon>Xanthoceras</taxon>
    </lineage>
</organism>
<dbReference type="EMBL" id="JAFEMO010000001">
    <property type="protein sequence ID" value="KAH7576906.1"/>
    <property type="molecule type" value="Genomic_DNA"/>
</dbReference>
<evidence type="ECO:0000256" key="2">
    <source>
        <dbReference type="ARBA" id="ARBA00038334"/>
    </source>
</evidence>
<protein>
    <recommendedName>
        <fullName evidence="4">AB hydrolase-1 domain-containing protein</fullName>
    </recommendedName>
</protein>
<dbReference type="Pfam" id="PF00561">
    <property type="entry name" value="Abhydrolase_1"/>
    <property type="match status" value="1"/>
</dbReference>
<feature type="domain" description="AB hydrolase-1" evidence="4">
    <location>
        <begin position="40"/>
        <end position="164"/>
    </location>
</feature>
<evidence type="ECO:0000313" key="5">
    <source>
        <dbReference type="EMBL" id="KAH7576906.1"/>
    </source>
</evidence>
<dbReference type="PRINTS" id="PR00412">
    <property type="entry name" value="EPOXHYDRLASE"/>
</dbReference>
<evidence type="ECO:0000259" key="4">
    <source>
        <dbReference type="Pfam" id="PF00561"/>
    </source>
</evidence>